<reference evidence="1 2" key="1">
    <citation type="submission" date="2016-10" db="EMBL/GenBank/DDBJ databases">
        <authorList>
            <person name="de Groot N.N."/>
        </authorList>
    </citation>
    <scope>NUCLEOTIDE SEQUENCE [LARGE SCALE GENOMIC DNA]</scope>
    <source>
        <strain evidence="1 2">DSM 1801</strain>
    </source>
</reference>
<sequence>MKKIEKAIAKVARHYADKSVNQLTCTFWWYQLKVTEQLKTRLKETRKKA</sequence>
<name>A0A1H9Y0Z0_9FIRM</name>
<dbReference type="STRING" id="29364.SAMN04487772_1015"/>
<dbReference type="AlphaFoldDB" id="A0A1H9Y0Z0"/>
<gene>
    <name evidence="1" type="ORF">SAMN04487772_1015</name>
</gene>
<organism evidence="1 2">
    <name type="scientific">[Clostridium] polysaccharolyticum</name>
    <dbReference type="NCBI Taxonomy" id="29364"/>
    <lineage>
        <taxon>Bacteria</taxon>
        <taxon>Bacillati</taxon>
        <taxon>Bacillota</taxon>
        <taxon>Clostridia</taxon>
        <taxon>Lachnospirales</taxon>
        <taxon>Lachnospiraceae</taxon>
    </lineage>
</organism>
<dbReference type="RefSeq" id="WP_177180552.1">
    <property type="nucleotide sequence ID" value="NZ_FOHN01000001.1"/>
</dbReference>
<evidence type="ECO:0000313" key="1">
    <source>
        <dbReference type="EMBL" id="SES61895.1"/>
    </source>
</evidence>
<accession>A0A1H9Y0Z0</accession>
<dbReference type="Proteomes" id="UP000199800">
    <property type="component" value="Unassembled WGS sequence"/>
</dbReference>
<keyword evidence="2" id="KW-1185">Reference proteome</keyword>
<evidence type="ECO:0000313" key="2">
    <source>
        <dbReference type="Proteomes" id="UP000199800"/>
    </source>
</evidence>
<proteinExistence type="predicted"/>
<dbReference type="EMBL" id="FOHN01000001">
    <property type="protein sequence ID" value="SES61895.1"/>
    <property type="molecule type" value="Genomic_DNA"/>
</dbReference>
<protein>
    <submittedName>
        <fullName evidence="1">Uncharacterized protein</fullName>
    </submittedName>
</protein>